<comment type="caution">
    <text evidence="2">The sequence shown here is derived from an EMBL/GenBank/DDBJ whole genome shotgun (WGS) entry which is preliminary data.</text>
</comment>
<name>A0A4Z1IUZ5_9HELO</name>
<dbReference type="AlphaFoldDB" id="A0A4Z1IUZ5"/>
<keyword evidence="3" id="KW-1185">Reference proteome</keyword>
<dbReference type="PANTHER" id="PTHR21310:SF48">
    <property type="entry name" value="AMINOGLYCOSIDE PHOSPHOTRANSFERASE DOMAIN-CONTAINING PROTEIN"/>
    <property type="match status" value="1"/>
</dbReference>
<accession>A0A4Z1IUZ5</accession>
<feature type="domain" description="Aminoglycoside phosphotransferase" evidence="1">
    <location>
        <begin position="36"/>
        <end position="203"/>
    </location>
</feature>
<dbReference type="Proteomes" id="UP000297452">
    <property type="component" value="Unassembled WGS sequence"/>
</dbReference>
<dbReference type="Pfam" id="PF01636">
    <property type="entry name" value="APH"/>
    <property type="match status" value="1"/>
</dbReference>
<sequence>MNSCRGMWSLGEKYFLKERAKHENGDPTKPNSDYAISKFLTENSNVPVAKNMCSWEDSTSYWQLMERVPGITLRNAQKDLTLEQHCTIGTELAEYLAEARKFTSTKPEAPDGKPIRDQIFGAEYTYVDLMTADREEWWARTEPRIRNRSNIPQEKILKFKESYPLKEGAKYVLSHCDPDPSNIMVKDGHVTAIIDWEHGGYRPEWWEWWEWRVRNGSRESTLNLIRDHPDRVSWSEVLTEQMIRLCIDVDIPADALACSQAYRRGVKEPSDEEIPQYEWEEFDRYLYRNCTNYKRYLNDKGVSAGFLAKVRKKEIKEEAKKVAIMLAFDKLSSDEQDIFLTGKIQRGSGNECQKPRNLDDDFEELGI</sequence>
<organism evidence="2 3">
    <name type="scientific">Botryotinia narcissicola</name>
    <dbReference type="NCBI Taxonomy" id="278944"/>
    <lineage>
        <taxon>Eukaryota</taxon>
        <taxon>Fungi</taxon>
        <taxon>Dikarya</taxon>
        <taxon>Ascomycota</taxon>
        <taxon>Pezizomycotina</taxon>
        <taxon>Leotiomycetes</taxon>
        <taxon>Helotiales</taxon>
        <taxon>Sclerotiniaceae</taxon>
        <taxon>Botryotinia</taxon>
    </lineage>
</organism>
<dbReference type="EMBL" id="PQXJ01000080">
    <property type="protein sequence ID" value="TGO65175.1"/>
    <property type="molecule type" value="Genomic_DNA"/>
</dbReference>
<proteinExistence type="predicted"/>
<protein>
    <recommendedName>
        <fullName evidence="1">Aminoglycoside phosphotransferase domain-containing protein</fullName>
    </recommendedName>
</protein>
<evidence type="ECO:0000313" key="2">
    <source>
        <dbReference type="EMBL" id="TGO65175.1"/>
    </source>
</evidence>
<evidence type="ECO:0000259" key="1">
    <source>
        <dbReference type="Pfam" id="PF01636"/>
    </source>
</evidence>
<dbReference type="InterPro" id="IPR011009">
    <property type="entry name" value="Kinase-like_dom_sf"/>
</dbReference>
<evidence type="ECO:0000313" key="3">
    <source>
        <dbReference type="Proteomes" id="UP000297452"/>
    </source>
</evidence>
<dbReference type="SUPFAM" id="SSF56112">
    <property type="entry name" value="Protein kinase-like (PK-like)"/>
    <property type="match status" value="1"/>
</dbReference>
<gene>
    <name evidence="2" type="ORF">BOTNAR_0080g00080</name>
</gene>
<dbReference type="InterPro" id="IPR002575">
    <property type="entry name" value="Aminoglycoside_PTrfase"/>
</dbReference>
<dbReference type="Gene3D" id="3.90.1200.10">
    <property type="match status" value="1"/>
</dbReference>
<dbReference type="STRING" id="278944.A0A4Z1IUZ5"/>
<dbReference type="PANTHER" id="PTHR21310">
    <property type="entry name" value="AMINOGLYCOSIDE PHOSPHOTRANSFERASE-RELATED-RELATED"/>
    <property type="match status" value="1"/>
</dbReference>
<dbReference type="InterPro" id="IPR051678">
    <property type="entry name" value="AGP_Transferase"/>
</dbReference>
<dbReference type="OrthoDB" id="8300194at2759"/>
<reference evidence="2 3" key="1">
    <citation type="submission" date="2017-12" db="EMBL/GenBank/DDBJ databases">
        <title>Comparative genomics of Botrytis spp.</title>
        <authorList>
            <person name="Valero-Jimenez C.A."/>
            <person name="Tapia P."/>
            <person name="Veloso J."/>
            <person name="Silva-Moreno E."/>
            <person name="Staats M."/>
            <person name="Valdes J.H."/>
            <person name="Van Kan J.A.L."/>
        </authorList>
    </citation>
    <scope>NUCLEOTIDE SEQUENCE [LARGE SCALE GENOMIC DNA]</scope>
    <source>
        <strain evidence="2 3">MUCL2120</strain>
    </source>
</reference>